<dbReference type="Proteomes" id="UP000812844">
    <property type="component" value="Unassembled WGS sequence"/>
</dbReference>
<feature type="transmembrane region" description="Helical" evidence="1">
    <location>
        <begin position="124"/>
        <end position="143"/>
    </location>
</feature>
<keyword evidence="3" id="KW-1185">Reference proteome</keyword>
<reference evidence="2 3" key="1">
    <citation type="submission" date="2021-05" db="EMBL/GenBank/DDBJ databases">
        <title>Phylogenetic classification of ten novel species belonging to the genus Bifidobacterium comprising B. colchicus sp. nov., B. abeli sp. nov., B. bicoloris sp. nov., B. guerezis sp. nov., B. rosaliae sp. nov., B. santillanensis sp. nov., B. argentati sp. nov., B. amazzoni sp. nov., B. pluviali sp. nov., and B. pinnaculum sp. nov.</title>
        <authorList>
            <person name="Lugli G.A."/>
            <person name="Ruiz Garcia L."/>
            <person name="Margolles A."/>
            <person name="Ventura M."/>
        </authorList>
    </citation>
    <scope>NUCLEOTIDE SEQUENCE [LARGE SCALE GENOMIC DNA]</scope>
    <source>
        <strain evidence="2 3">6T3</strain>
    </source>
</reference>
<keyword evidence="1" id="KW-0472">Membrane</keyword>
<proteinExistence type="predicted"/>
<feature type="transmembrane region" description="Helical" evidence="1">
    <location>
        <begin position="27"/>
        <end position="45"/>
    </location>
</feature>
<evidence type="ECO:0000313" key="3">
    <source>
        <dbReference type="Proteomes" id="UP000812844"/>
    </source>
</evidence>
<evidence type="ECO:0000313" key="2">
    <source>
        <dbReference type="EMBL" id="MBW3082261.1"/>
    </source>
</evidence>
<evidence type="ECO:0000256" key="1">
    <source>
        <dbReference type="SAM" id="Phobius"/>
    </source>
</evidence>
<accession>A0ABS6W942</accession>
<feature type="transmembrane region" description="Helical" evidence="1">
    <location>
        <begin position="99"/>
        <end position="118"/>
    </location>
</feature>
<comment type="caution">
    <text evidence="2">The sequence shown here is derived from an EMBL/GenBank/DDBJ whole genome shotgun (WGS) entry which is preliminary data.</text>
</comment>
<dbReference type="EMBL" id="JAHBBD010000004">
    <property type="protein sequence ID" value="MBW3082261.1"/>
    <property type="molecule type" value="Genomic_DNA"/>
</dbReference>
<keyword evidence="1" id="KW-0812">Transmembrane</keyword>
<feature type="transmembrane region" description="Helical" evidence="1">
    <location>
        <begin position="150"/>
        <end position="169"/>
    </location>
</feature>
<name>A0ABS6W942_9BIFI</name>
<feature type="transmembrane region" description="Helical" evidence="1">
    <location>
        <begin position="65"/>
        <end position="87"/>
    </location>
</feature>
<keyword evidence="1" id="KW-1133">Transmembrane helix</keyword>
<protein>
    <submittedName>
        <fullName evidence="2">Uncharacterized protein</fullName>
    </submittedName>
</protein>
<dbReference type="RefSeq" id="WP_219080220.1">
    <property type="nucleotide sequence ID" value="NZ_JAHBBD010000004.1"/>
</dbReference>
<gene>
    <name evidence="2" type="ORF">KIH73_02525</name>
</gene>
<sequence length="220" mass="22955">MDGESRQVVSRTPMAEWRLWIRARRPVAVGVFAGLGCVAAALPWLDVLCVPQALTGADAVNVGMNVMLLLVCEAAMVRGCVGVMPWCDAVADGSGRYEGMCAMALMAYAAGTPWLWLLSHDPRSALPVAVLHCCISVFGMAVVLMAVSAVGCGGGAVGLAMLIALVATGSLQRQWFGASLLPLDVDECGAARVALCLTMSMVAVVMAARSRFGARPLLVM</sequence>
<organism evidence="2 3">
    <name type="scientific">Bifidobacterium phasiani</name>
    <dbReference type="NCBI Taxonomy" id="2834431"/>
    <lineage>
        <taxon>Bacteria</taxon>
        <taxon>Bacillati</taxon>
        <taxon>Actinomycetota</taxon>
        <taxon>Actinomycetes</taxon>
        <taxon>Bifidobacteriales</taxon>
        <taxon>Bifidobacteriaceae</taxon>
        <taxon>Bifidobacterium</taxon>
    </lineage>
</organism>
<feature type="transmembrane region" description="Helical" evidence="1">
    <location>
        <begin position="189"/>
        <end position="208"/>
    </location>
</feature>